<dbReference type="PANTHER" id="PTHR43798:SF33">
    <property type="entry name" value="HYDROLASE, PUTATIVE (AFU_ORTHOLOGUE AFUA_2G14860)-RELATED"/>
    <property type="match status" value="1"/>
</dbReference>
<evidence type="ECO:0000313" key="1">
    <source>
        <dbReference type="EMBL" id="POR35995.1"/>
    </source>
</evidence>
<name>A0A2S4L0R5_9HYPO</name>
<comment type="caution">
    <text evidence="1">The sequence shown here is derived from an EMBL/GenBank/DDBJ whole genome shotgun (WGS) entry which is preliminary data.</text>
</comment>
<dbReference type="GO" id="GO:0016020">
    <property type="term" value="C:membrane"/>
    <property type="evidence" value="ECO:0007669"/>
    <property type="project" value="TreeGrafter"/>
</dbReference>
<gene>
    <name evidence="1" type="ORF">TPAR_03830</name>
</gene>
<proteinExistence type="predicted"/>
<organism evidence="1 2">
    <name type="scientific">Tolypocladium paradoxum</name>
    <dbReference type="NCBI Taxonomy" id="94208"/>
    <lineage>
        <taxon>Eukaryota</taxon>
        <taxon>Fungi</taxon>
        <taxon>Dikarya</taxon>
        <taxon>Ascomycota</taxon>
        <taxon>Pezizomycotina</taxon>
        <taxon>Sordariomycetes</taxon>
        <taxon>Hypocreomycetidae</taxon>
        <taxon>Hypocreales</taxon>
        <taxon>Ophiocordycipitaceae</taxon>
        <taxon>Tolypocladium</taxon>
    </lineage>
</organism>
<evidence type="ECO:0000313" key="2">
    <source>
        <dbReference type="Proteomes" id="UP000237481"/>
    </source>
</evidence>
<dbReference type="GO" id="GO:0047372">
    <property type="term" value="F:monoacylglycerol lipase activity"/>
    <property type="evidence" value="ECO:0007669"/>
    <property type="project" value="TreeGrafter"/>
</dbReference>
<dbReference type="OrthoDB" id="284184at2759"/>
<dbReference type="PANTHER" id="PTHR43798">
    <property type="entry name" value="MONOACYLGLYCEROL LIPASE"/>
    <property type="match status" value="1"/>
</dbReference>
<dbReference type="InterPro" id="IPR029058">
    <property type="entry name" value="AB_hydrolase_fold"/>
</dbReference>
<dbReference type="EMBL" id="PKSG01000373">
    <property type="protein sequence ID" value="POR35995.1"/>
    <property type="molecule type" value="Genomic_DNA"/>
</dbReference>
<evidence type="ECO:0008006" key="3">
    <source>
        <dbReference type="Google" id="ProtNLM"/>
    </source>
</evidence>
<reference evidence="1 2" key="1">
    <citation type="submission" date="2018-01" db="EMBL/GenBank/DDBJ databases">
        <title>Harnessing the power of phylogenomics to disentangle the directionality and signatures of interkingdom host jumping in the parasitic fungal genus Tolypocladium.</title>
        <authorList>
            <person name="Quandt C.A."/>
            <person name="Patterson W."/>
            <person name="Spatafora J.W."/>
        </authorList>
    </citation>
    <scope>NUCLEOTIDE SEQUENCE [LARGE SCALE GENOMIC DNA]</scope>
    <source>
        <strain evidence="1 2">NRBC 100945</strain>
    </source>
</reference>
<dbReference type="SUPFAM" id="SSF53474">
    <property type="entry name" value="alpha/beta-Hydrolases"/>
    <property type="match status" value="1"/>
</dbReference>
<dbReference type="STRING" id="94208.A0A2S4L0R5"/>
<accession>A0A2S4L0R5</accession>
<dbReference type="Proteomes" id="UP000237481">
    <property type="component" value="Unassembled WGS sequence"/>
</dbReference>
<dbReference type="GO" id="GO:0046464">
    <property type="term" value="P:acylglycerol catabolic process"/>
    <property type="evidence" value="ECO:0007669"/>
    <property type="project" value="TreeGrafter"/>
</dbReference>
<protein>
    <recommendedName>
        <fullName evidence="3">Epoxide hydrolase</fullName>
    </recommendedName>
</protein>
<dbReference type="Gene3D" id="3.40.50.1820">
    <property type="entry name" value="alpha/beta hydrolase"/>
    <property type="match status" value="2"/>
</dbReference>
<keyword evidence="2" id="KW-1185">Reference proteome</keyword>
<sequence length="167" mass="19177">MTLDFPPRQSFGYLYIHIPPAKQQNTLLFLHGFPSQLHDWTHQIHHFSSLGHGILACDLLGRMKQHLDAFGRKGGYTGATRWYRMWLENRFAPDEVGYEGVEITQQSLFVVPKQPAASAEQQRQMLASWTPSLTTVYVDSGHWVHLERASETNRAIEGFLRELRSQG</sequence>
<dbReference type="InterPro" id="IPR050266">
    <property type="entry name" value="AB_hydrolase_sf"/>
</dbReference>
<dbReference type="AlphaFoldDB" id="A0A2S4L0R5"/>